<gene>
    <name evidence="3" type="ORF">PX52LOC_00532</name>
</gene>
<sequence>MKPLMTTASRPTRRRPLLGVEELSRRDVWSATLPDATLVVHDLSLSVPAAAADWKTLAFITPDGVSHPAELSIEDNRVVGRWDEDFTLPNISVVTIRLAESIDPIVRYRELPVLLMAWAGPVASQSQAGMVSESQVFFGDVPGTLSVTADKPVWLWPTSPSRDFFSFASSQTDLPPAVIPPPPAPPVVISPPAAQVPPPGPAGPVGPADTVPPPATAVVPPPVVPPPRPPDPPPVAPVFFVSSQLDHQAGTFGTLSSAATRPDALGDGGRGFTTPVSPPSREADRIILASWNPAHTLFSAPTGIEPWERSRASNDSQPVESRTSSDTRRTGSPSTWQLGVVRSELTLTSEPTVRDMTMSANAVPDEADELLARLAARPLLAELIPTEADQAEPKKKHAHVMSVFGALVLGGVCFRWFWLRSDETAPARPVGLTKPPIV</sequence>
<dbReference type="RefSeq" id="WP_149108625.1">
    <property type="nucleotide sequence ID" value="NZ_CP042425.1"/>
</dbReference>
<dbReference type="OrthoDB" id="6936458at2"/>
<proteinExistence type="predicted"/>
<dbReference type="KEGG" id="lrs:PX52LOC_00532"/>
<dbReference type="Proteomes" id="UP000324974">
    <property type="component" value="Chromosome"/>
</dbReference>
<feature type="region of interest" description="Disordered" evidence="1">
    <location>
        <begin position="257"/>
        <end position="280"/>
    </location>
</feature>
<evidence type="ECO:0000313" key="4">
    <source>
        <dbReference type="Proteomes" id="UP000324974"/>
    </source>
</evidence>
<evidence type="ECO:0000313" key="3">
    <source>
        <dbReference type="EMBL" id="QEL13674.1"/>
    </source>
</evidence>
<evidence type="ECO:0000256" key="2">
    <source>
        <dbReference type="SAM" id="Phobius"/>
    </source>
</evidence>
<feature type="transmembrane region" description="Helical" evidence="2">
    <location>
        <begin position="400"/>
        <end position="418"/>
    </location>
</feature>
<keyword evidence="2" id="KW-1133">Transmembrane helix</keyword>
<dbReference type="EMBL" id="CP042425">
    <property type="protein sequence ID" value="QEL13674.1"/>
    <property type="molecule type" value="Genomic_DNA"/>
</dbReference>
<protein>
    <submittedName>
        <fullName evidence="3">Uncharacterized protein</fullName>
    </submittedName>
</protein>
<keyword evidence="4" id="KW-1185">Reference proteome</keyword>
<keyword evidence="2" id="KW-0472">Membrane</keyword>
<feature type="region of interest" description="Disordered" evidence="1">
    <location>
        <begin position="300"/>
        <end position="335"/>
    </location>
</feature>
<accession>A0A5C1A987</accession>
<dbReference type="AlphaFoldDB" id="A0A5C1A987"/>
<name>A0A5C1A987_9BACT</name>
<evidence type="ECO:0000256" key="1">
    <source>
        <dbReference type="SAM" id="MobiDB-lite"/>
    </source>
</evidence>
<organism evidence="3 4">
    <name type="scientific">Limnoglobus roseus</name>
    <dbReference type="NCBI Taxonomy" id="2598579"/>
    <lineage>
        <taxon>Bacteria</taxon>
        <taxon>Pseudomonadati</taxon>
        <taxon>Planctomycetota</taxon>
        <taxon>Planctomycetia</taxon>
        <taxon>Gemmatales</taxon>
        <taxon>Gemmataceae</taxon>
        <taxon>Limnoglobus</taxon>
    </lineage>
</organism>
<keyword evidence="2" id="KW-0812">Transmembrane</keyword>
<reference evidence="4" key="1">
    <citation type="submission" date="2019-08" db="EMBL/GenBank/DDBJ databases">
        <title>Limnoglobus roseus gen. nov., sp. nov., a novel freshwater planctomycete with a giant genome from the family Gemmataceae.</title>
        <authorList>
            <person name="Kulichevskaya I.S."/>
            <person name="Naumoff D.G."/>
            <person name="Miroshnikov K."/>
            <person name="Ivanova A."/>
            <person name="Philippov D.A."/>
            <person name="Hakobyan A."/>
            <person name="Rijpstra I.C."/>
            <person name="Sinninghe Damste J.S."/>
            <person name="Liesack W."/>
            <person name="Dedysh S.N."/>
        </authorList>
    </citation>
    <scope>NUCLEOTIDE SEQUENCE [LARGE SCALE GENOMIC DNA]</scope>
    <source>
        <strain evidence="4">PX52</strain>
    </source>
</reference>